<feature type="region of interest" description="Disordered" evidence="6">
    <location>
        <begin position="1"/>
        <end position="39"/>
    </location>
</feature>
<keyword evidence="9" id="KW-1185">Reference proteome</keyword>
<accession>A0A453LM71</accession>
<feature type="transmembrane region" description="Helical" evidence="7">
    <location>
        <begin position="78"/>
        <end position="101"/>
    </location>
</feature>
<evidence type="ECO:0000256" key="3">
    <source>
        <dbReference type="ARBA" id="ARBA00022692"/>
    </source>
</evidence>
<dbReference type="Proteomes" id="UP000015105">
    <property type="component" value="Chromosome 5D"/>
</dbReference>
<evidence type="ECO:0000256" key="4">
    <source>
        <dbReference type="ARBA" id="ARBA00022989"/>
    </source>
</evidence>
<dbReference type="InterPro" id="IPR000612">
    <property type="entry name" value="PMP3"/>
</dbReference>
<dbReference type="PANTHER" id="PTHR21659">
    <property type="entry name" value="HYDROPHOBIC PROTEIN RCI2 LOW TEMPERATURE AND SALT RESPONSIVE PROTEIN LTI6 -RELATED"/>
    <property type="match status" value="1"/>
</dbReference>
<reference evidence="8" key="5">
    <citation type="journal article" date="2021" name="G3 (Bethesda)">
        <title>Aegilops tauschii genome assembly Aet v5.0 features greater sequence contiguity and improved annotation.</title>
        <authorList>
            <person name="Wang L."/>
            <person name="Zhu T."/>
            <person name="Rodriguez J.C."/>
            <person name="Deal K.R."/>
            <person name="Dubcovsky J."/>
            <person name="McGuire P.E."/>
            <person name="Lux T."/>
            <person name="Spannagl M."/>
            <person name="Mayer K.F.X."/>
            <person name="Baldrich P."/>
            <person name="Meyers B.C."/>
            <person name="Huo N."/>
            <person name="Gu Y.Q."/>
            <person name="Zhou H."/>
            <person name="Devos K.M."/>
            <person name="Bennetzen J.L."/>
            <person name="Unver T."/>
            <person name="Budak H."/>
            <person name="Gulick P.J."/>
            <person name="Galiba G."/>
            <person name="Kalapos B."/>
            <person name="Nelson D.R."/>
            <person name="Li P."/>
            <person name="You F.M."/>
            <person name="Luo M.C."/>
            <person name="Dvorak J."/>
        </authorList>
    </citation>
    <scope>NUCLEOTIDE SEQUENCE [LARGE SCALE GENOMIC DNA]</scope>
    <source>
        <strain evidence="8">cv. AL8/78</strain>
    </source>
</reference>
<evidence type="ECO:0008006" key="10">
    <source>
        <dbReference type="Google" id="ProtNLM"/>
    </source>
</evidence>
<dbReference type="EnsemblPlants" id="AET5Gv20837100.4">
    <property type="protein sequence ID" value="AET5Gv20837100.4"/>
    <property type="gene ID" value="AET5Gv20837100"/>
</dbReference>
<keyword evidence="5 7" id="KW-0472">Membrane</keyword>
<protein>
    <recommendedName>
        <fullName evidence="10">Hydrophobic protein OSR8</fullName>
    </recommendedName>
</protein>
<evidence type="ECO:0000256" key="5">
    <source>
        <dbReference type="ARBA" id="ARBA00023136"/>
    </source>
</evidence>
<dbReference type="STRING" id="200361.A0A453LM71"/>
<comment type="similarity">
    <text evidence="2">Belongs to the UPF0057 (PMP3) family.</text>
</comment>
<proteinExistence type="inferred from homology"/>
<evidence type="ECO:0000313" key="9">
    <source>
        <dbReference type="Proteomes" id="UP000015105"/>
    </source>
</evidence>
<keyword evidence="4 7" id="KW-1133">Transmembrane helix</keyword>
<keyword evidence="3 7" id="KW-0812">Transmembrane</keyword>
<evidence type="ECO:0000256" key="6">
    <source>
        <dbReference type="SAM" id="MobiDB-lite"/>
    </source>
</evidence>
<organism evidence="8 9">
    <name type="scientific">Aegilops tauschii subsp. strangulata</name>
    <name type="common">Goatgrass</name>
    <dbReference type="NCBI Taxonomy" id="200361"/>
    <lineage>
        <taxon>Eukaryota</taxon>
        <taxon>Viridiplantae</taxon>
        <taxon>Streptophyta</taxon>
        <taxon>Embryophyta</taxon>
        <taxon>Tracheophyta</taxon>
        <taxon>Spermatophyta</taxon>
        <taxon>Magnoliopsida</taxon>
        <taxon>Liliopsida</taxon>
        <taxon>Poales</taxon>
        <taxon>Poaceae</taxon>
        <taxon>BOP clade</taxon>
        <taxon>Pooideae</taxon>
        <taxon>Triticodae</taxon>
        <taxon>Triticeae</taxon>
        <taxon>Triticinae</taxon>
        <taxon>Aegilops</taxon>
    </lineage>
</organism>
<evidence type="ECO:0000313" key="8">
    <source>
        <dbReference type="EnsemblPlants" id="AET5Gv20837100.4"/>
    </source>
</evidence>
<reference evidence="8" key="4">
    <citation type="submission" date="2019-03" db="UniProtKB">
        <authorList>
            <consortium name="EnsemblPlants"/>
        </authorList>
    </citation>
    <scope>IDENTIFICATION</scope>
</reference>
<sequence>HHHNLCNKVSSRPSFPDRATRPQTKPPDAEQERGREREREISITDGVPELHLPGDPARRHPAAARRLPPLRLLEQMEFLICLLLTILGYIPGIIYAVYVLVAHGSASEESGRDYDALA</sequence>
<dbReference type="Gramene" id="AET5Gv20837100.4">
    <property type="protein sequence ID" value="AET5Gv20837100.4"/>
    <property type="gene ID" value="AET5Gv20837100"/>
</dbReference>
<reference evidence="9" key="1">
    <citation type="journal article" date="2014" name="Science">
        <title>Ancient hybridizations among the ancestral genomes of bread wheat.</title>
        <authorList>
            <consortium name="International Wheat Genome Sequencing Consortium,"/>
            <person name="Marcussen T."/>
            <person name="Sandve S.R."/>
            <person name="Heier L."/>
            <person name="Spannagl M."/>
            <person name="Pfeifer M."/>
            <person name="Jakobsen K.S."/>
            <person name="Wulff B.B."/>
            <person name="Steuernagel B."/>
            <person name="Mayer K.F."/>
            <person name="Olsen O.A."/>
        </authorList>
    </citation>
    <scope>NUCLEOTIDE SEQUENCE [LARGE SCALE GENOMIC DNA]</scope>
    <source>
        <strain evidence="9">cv. AL8/78</strain>
    </source>
</reference>
<dbReference type="AlphaFoldDB" id="A0A453LM71"/>
<dbReference type="Pfam" id="PF01679">
    <property type="entry name" value="Pmp3"/>
    <property type="match status" value="1"/>
</dbReference>
<evidence type="ECO:0000256" key="7">
    <source>
        <dbReference type="SAM" id="Phobius"/>
    </source>
</evidence>
<dbReference type="GO" id="GO:0016020">
    <property type="term" value="C:membrane"/>
    <property type="evidence" value="ECO:0007669"/>
    <property type="project" value="UniProtKB-SubCell"/>
</dbReference>
<evidence type="ECO:0000256" key="2">
    <source>
        <dbReference type="ARBA" id="ARBA00009530"/>
    </source>
</evidence>
<reference evidence="8" key="3">
    <citation type="journal article" date="2017" name="Nature">
        <title>Genome sequence of the progenitor of the wheat D genome Aegilops tauschii.</title>
        <authorList>
            <person name="Luo M.C."/>
            <person name="Gu Y.Q."/>
            <person name="Puiu D."/>
            <person name="Wang H."/>
            <person name="Twardziok S.O."/>
            <person name="Deal K.R."/>
            <person name="Huo N."/>
            <person name="Zhu T."/>
            <person name="Wang L."/>
            <person name="Wang Y."/>
            <person name="McGuire P.E."/>
            <person name="Liu S."/>
            <person name="Long H."/>
            <person name="Ramasamy R.K."/>
            <person name="Rodriguez J.C."/>
            <person name="Van S.L."/>
            <person name="Yuan L."/>
            <person name="Wang Z."/>
            <person name="Xia Z."/>
            <person name="Xiao L."/>
            <person name="Anderson O.D."/>
            <person name="Ouyang S."/>
            <person name="Liang Y."/>
            <person name="Zimin A.V."/>
            <person name="Pertea G."/>
            <person name="Qi P."/>
            <person name="Bennetzen J.L."/>
            <person name="Dai X."/>
            <person name="Dawson M.W."/>
            <person name="Muller H.G."/>
            <person name="Kugler K."/>
            <person name="Rivarola-Duarte L."/>
            <person name="Spannagl M."/>
            <person name="Mayer K.F.X."/>
            <person name="Lu F.H."/>
            <person name="Bevan M.W."/>
            <person name="Leroy P."/>
            <person name="Li P."/>
            <person name="You F.M."/>
            <person name="Sun Q."/>
            <person name="Liu Z."/>
            <person name="Lyons E."/>
            <person name="Wicker T."/>
            <person name="Salzberg S.L."/>
            <person name="Devos K.M."/>
            <person name="Dvorak J."/>
        </authorList>
    </citation>
    <scope>NUCLEOTIDE SEQUENCE [LARGE SCALE GENOMIC DNA]</scope>
    <source>
        <strain evidence="8">cv. AL8/78</strain>
    </source>
</reference>
<dbReference type="PANTHER" id="PTHR21659:SF115">
    <property type="entry name" value="HYDROPHOBIC PROTEIN OSR8"/>
    <property type="match status" value="1"/>
</dbReference>
<evidence type="ECO:0000256" key="1">
    <source>
        <dbReference type="ARBA" id="ARBA00004370"/>
    </source>
</evidence>
<reference evidence="9" key="2">
    <citation type="journal article" date="2017" name="Nat. Plants">
        <title>The Aegilops tauschii genome reveals multiple impacts of transposons.</title>
        <authorList>
            <person name="Zhao G."/>
            <person name="Zou C."/>
            <person name="Li K."/>
            <person name="Wang K."/>
            <person name="Li T."/>
            <person name="Gao L."/>
            <person name="Zhang X."/>
            <person name="Wang H."/>
            <person name="Yang Z."/>
            <person name="Liu X."/>
            <person name="Jiang W."/>
            <person name="Mao L."/>
            <person name="Kong X."/>
            <person name="Jiao Y."/>
            <person name="Jia J."/>
        </authorList>
    </citation>
    <scope>NUCLEOTIDE SEQUENCE [LARGE SCALE GENOMIC DNA]</scope>
    <source>
        <strain evidence="9">cv. AL8/78</strain>
    </source>
</reference>
<comment type="subcellular location">
    <subcellularLocation>
        <location evidence="1">Membrane</location>
    </subcellularLocation>
</comment>
<feature type="compositionally biased region" description="Basic and acidic residues" evidence="6">
    <location>
        <begin position="27"/>
        <end position="39"/>
    </location>
</feature>
<name>A0A453LM71_AEGTS</name>